<reference evidence="2 3" key="1">
    <citation type="submission" date="2023-07" db="EMBL/GenBank/DDBJ databases">
        <title>Genomic Encyclopedia of Type Strains, Phase IV (KMG-IV): sequencing the most valuable type-strain genomes for metagenomic binning, comparative biology and taxonomic classification.</title>
        <authorList>
            <person name="Goeker M."/>
        </authorList>
    </citation>
    <scope>NUCLEOTIDE SEQUENCE [LARGE SCALE GENOMIC DNA]</scope>
    <source>
        <strain evidence="2 3">DSM 3770</strain>
    </source>
</reference>
<accession>A0ABU0LH40</accession>
<feature type="compositionally biased region" description="Basic and acidic residues" evidence="1">
    <location>
        <begin position="160"/>
        <end position="170"/>
    </location>
</feature>
<keyword evidence="3" id="KW-1185">Reference proteome</keyword>
<proteinExistence type="predicted"/>
<comment type="caution">
    <text evidence="2">The sequence shown here is derived from an EMBL/GenBank/DDBJ whole genome shotgun (WGS) entry which is preliminary data.</text>
</comment>
<dbReference type="RefSeq" id="WP_237346613.1">
    <property type="nucleotide sequence ID" value="NZ_JABWGX010000021.1"/>
</dbReference>
<gene>
    <name evidence="2" type="ORF">QOZ94_003222</name>
</gene>
<dbReference type="EMBL" id="JAUSVY010000007">
    <property type="protein sequence ID" value="MDQ0506413.1"/>
    <property type="molecule type" value="Genomic_DNA"/>
</dbReference>
<evidence type="ECO:0000313" key="2">
    <source>
        <dbReference type="EMBL" id="MDQ0506413.1"/>
    </source>
</evidence>
<name>A0ABU0LH40_XANAG</name>
<dbReference type="Proteomes" id="UP001241747">
    <property type="component" value="Unassembled WGS sequence"/>
</dbReference>
<sequence length="170" mass="18921">MRKRAEGMANSLYTYITGDHVDKVVQSAMQAGNTQLAEAYPKWIADQRVQTGVKHYANAMGKWKVGDIDGAIDSLGSAYNSRGYFDDGYSVNILKKNRDANTGNIDTVDVEFVNDRTGEKKSETVGVNDLLKTSSHFLAPPELVKHGMEQIQAQRQAQAELEKKRQERPS</sequence>
<evidence type="ECO:0000256" key="1">
    <source>
        <dbReference type="SAM" id="MobiDB-lite"/>
    </source>
</evidence>
<feature type="region of interest" description="Disordered" evidence="1">
    <location>
        <begin position="151"/>
        <end position="170"/>
    </location>
</feature>
<protein>
    <submittedName>
        <fullName evidence="2">Uncharacterized protein</fullName>
    </submittedName>
</protein>
<evidence type="ECO:0000313" key="3">
    <source>
        <dbReference type="Proteomes" id="UP001241747"/>
    </source>
</evidence>
<organism evidence="2 3">
    <name type="scientific">Xanthobacter agilis</name>
    <dbReference type="NCBI Taxonomy" id="47492"/>
    <lineage>
        <taxon>Bacteria</taxon>
        <taxon>Pseudomonadati</taxon>
        <taxon>Pseudomonadota</taxon>
        <taxon>Alphaproteobacteria</taxon>
        <taxon>Hyphomicrobiales</taxon>
        <taxon>Xanthobacteraceae</taxon>
        <taxon>Xanthobacter</taxon>
    </lineage>
</organism>